<accession>A0ABR7G2B9</accession>
<keyword evidence="8" id="KW-0969">Cilium</keyword>
<gene>
    <name evidence="8" type="primary">flgM</name>
    <name evidence="8" type="ORF">H8S01_11515</name>
</gene>
<organism evidence="8 9">
    <name type="scientific">Lachnospira hominis</name>
    <name type="common">ex Liu et al. 2021</name>
    <dbReference type="NCBI Taxonomy" id="2763051"/>
    <lineage>
        <taxon>Bacteria</taxon>
        <taxon>Bacillati</taxon>
        <taxon>Bacillota</taxon>
        <taxon>Clostridia</taxon>
        <taxon>Lachnospirales</taxon>
        <taxon>Lachnospiraceae</taxon>
        <taxon>Lachnospira</taxon>
    </lineage>
</organism>
<evidence type="ECO:0000256" key="3">
    <source>
        <dbReference type="ARBA" id="ARBA00022491"/>
    </source>
</evidence>
<feature type="domain" description="Anti-sigma-28 factor FlgM C-terminal" evidence="7">
    <location>
        <begin position="33"/>
        <end position="86"/>
    </location>
</feature>
<keyword evidence="8" id="KW-0282">Flagellum</keyword>
<protein>
    <recommendedName>
        <fullName evidence="2">Negative regulator of flagellin synthesis</fullName>
    </recommendedName>
</protein>
<evidence type="ECO:0000256" key="4">
    <source>
        <dbReference type="ARBA" id="ARBA00022795"/>
    </source>
</evidence>
<comment type="caution">
    <text evidence="8">The sequence shown here is derived from an EMBL/GenBank/DDBJ whole genome shotgun (WGS) entry which is preliminary data.</text>
</comment>
<evidence type="ECO:0000313" key="9">
    <source>
        <dbReference type="Proteomes" id="UP000628463"/>
    </source>
</evidence>
<keyword evidence="3" id="KW-0678">Repressor</keyword>
<keyword evidence="8" id="KW-0966">Cell projection</keyword>
<keyword evidence="6" id="KW-0804">Transcription</keyword>
<evidence type="ECO:0000256" key="6">
    <source>
        <dbReference type="ARBA" id="ARBA00023163"/>
    </source>
</evidence>
<proteinExistence type="inferred from homology"/>
<dbReference type="RefSeq" id="WP_186837248.1">
    <property type="nucleotide sequence ID" value="NZ_JACOPD010000008.1"/>
</dbReference>
<evidence type="ECO:0000256" key="5">
    <source>
        <dbReference type="ARBA" id="ARBA00023015"/>
    </source>
</evidence>
<sequence>MRIDAYNAVSRIYKSSTKVNTAKKTSGSSEFSDKLEISNAAKSYQTAKSAVNAAEDVRMDKVEALRAQFANRTYNVSSEDVADKIIADAETLVF</sequence>
<keyword evidence="9" id="KW-1185">Reference proteome</keyword>
<dbReference type="NCBIfam" id="TIGR03824">
    <property type="entry name" value="FlgM_jcvi"/>
    <property type="match status" value="1"/>
</dbReference>
<evidence type="ECO:0000256" key="2">
    <source>
        <dbReference type="ARBA" id="ARBA00017823"/>
    </source>
</evidence>
<dbReference type="EMBL" id="JACOPD010000008">
    <property type="protein sequence ID" value="MBC5681579.1"/>
    <property type="molecule type" value="Genomic_DNA"/>
</dbReference>
<evidence type="ECO:0000259" key="7">
    <source>
        <dbReference type="Pfam" id="PF04316"/>
    </source>
</evidence>
<dbReference type="InterPro" id="IPR035890">
    <property type="entry name" value="Anti-sigma-28_factor_FlgM_sf"/>
</dbReference>
<comment type="similarity">
    <text evidence="1">Belongs to the FlgM family.</text>
</comment>
<dbReference type="Proteomes" id="UP000628463">
    <property type="component" value="Unassembled WGS sequence"/>
</dbReference>
<dbReference type="Pfam" id="PF04316">
    <property type="entry name" value="FlgM"/>
    <property type="match status" value="1"/>
</dbReference>
<evidence type="ECO:0000256" key="1">
    <source>
        <dbReference type="ARBA" id="ARBA00005322"/>
    </source>
</evidence>
<reference evidence="8 9" key="1">
    <citation type="submission" date="2020-08" db="EMBL/GenBank/DDBJ databases">
        <title>Genome public.</title>
        <authorList>
            <person name="Liu C."/>
            <person name="Sun Q."/>
        </authorList>
    </citation>
    <scope>NUCLEOTIDE SEQUENCE [LARGE SCALE GENOMIC DNA]</scope>
    <source>
        <strain evidence="8 9">NSJ-43</strain>
    </source>
</reference>
<name>A0ABR7G2B9_9FIRM</name>
<keyword evidence="4" id="KW-1005">Bacterial flagellum biogenesis</keyword>
<dbReference type="InterPro" id="IPR007412">
    <property type="entry name" value="FlgM"/>
</dbReference>
<dbReference type="SUPFAM" id="SSF101498">
    <property type="entry name" value="Anti-sigma factor FlgM"/>
    <property type="match status" value="1"/>
</dbReference>
<keyword evidence="5" id="KW-0805">Transcription regulation</keyword>
<dbReference type="InterPro" id="IPR031316">
    <property type="entry name" value="FlgM_C"/>
</dbReference>
<evidence type="ECO:0000313" key="8">
    <source>
        <dbReference type="EMBL" id="MBC5681579.1"/>
    </source>
</evidence>